<keyword evidence="2" id="KW-0732">Signal</keyword>
<dbReference type="Proteomes" id="UP000321832">
    <property type="component" value="Unassembled WGS sequence"/>
</dbReference>
<proteinExistence type="predicted"/>
<feature type="compositionally biased region" description="Basic and acidic residues" evidence="1">
    <location>
        <begin position="46"/>
        <end position="66"/>
    </location>
</feature>
<gene>
    <name evidence="3" type="ORF">FSC37_00065</name>
</gene>
<accession>A0A5C6TZY3</accession>
<evidence type="ECO:0000256" key="1">
    <source>
        <dbReference type="SAM" id="MobiDB-lite"/>
    </source>
</evidence>
<keyword evidence="4" id="KW-1185">Reference proteome</keyword>
<sequence length="106" mass="10949">MQLKTKALVAAVVAAFVAQGAIAADAPKKKATAGECAEQAQMPKAGSEKSRADVKAEGKGTSRECDASPAPAAKSEKSRAEVKKEVKEAVKSGEMSKSDAMEKVKK</sequence>
<feature type="compositionally biased region" description="Basic and acidic residues" evidence="1">
    <location>
        <begin position="74"/>
        <end position="106"/>
    </location>
</feature>
<evidence type="ECO:0000313" key="3">
    <source>
        <dbReference type="EMBL" id="TXC65116.1"/>
    </source>
</evidence>
<feature type="chain" id="PRO_5023092338" evidence="2">
    <location>
        <begin position="24"/>
        <end position="106"/>
    </location>
</feature>
<organism evidence="3 4">
    <name type="scientific">Piscinibacter aquaticus</name>
    <dbReference type="NCBI Taxonomy" id="392597"/>
    <lineage>
        <taxon>Bacteria</taxon>
        <taxon>Pseudomonadati</taxon>
        <taxon>Pseudomonadota</taxon>
        <taxon>Betaproteobacteria</taxon>
        <taxon>Burkholderiales</taxon>
        <taxon>Sphaerotilaceae</taxon>
        <taxon>Piscinibacter</taxon>
    </lineage>
</organism>
<protein>
    <submittedName>
        <fullName evidence="3">Uncharacterized protein</fullName>
    </submittedName>
</protein>
<name>A0A5C6TZY3_9BURK</name>
<reference evidence="3 4" key="1">
    <citation type="submission" date="2019-08" db="EMBL/GenBank/DDBJ databases">
        <authorList>
            <person name="Khan S.A."/>
            <person name="Jeon C.O."/>
            <person name="Jeong S.E."/>
        </authorList>
    </citation>
    <scope>NUCLEOTIDE SEQUENCE [LARGE SCALE GENOMIC DNA]</scope>
    <source>
        <strain evidence="4">IMCC1728</strain>
    </source>
</reference>
<feature type="region of interest" description="Disordered" evidence="1">
    <location>
        <begin position="24"/>
        <end position="106"/>
    </location>
</feature>
<dbReference type="EMBL" id="VOPW01000001">
    <property type="protein sequence ID" value="TXC65116.1"/>
    <property type="molecule type" value="Genomic_DNA"/>
</dbReference>
<comment type="caution">
    <text evidence="3">The sequence shown here is derived from an EMBL/GenBank/DDBJ whole genome shotgun (WGS) entry which is preliminary data.</text>
</comment>
<dbReference type="AlphaFoldDB" id="A0A5C6TZY3"/>
<feature type="signal peptide" evidence="2">
    <location>
        <begin position="1"/>
        <end position="23"/>
    </location>
</feature>
<evidence type="ECO:0000256" key="2">
    <source>
        <dbReference type="SAM" id="SignalP"/>
    </source>
</evidence>
<evidence type="ECO:0000313" key="4">
    <source>
        <dbReference type="Proteomes" id="UP000321832"/>
    </source>
</evidence>